<accession>A0A3M2M863</accession>
<feature type="compositionally biased region" description="Low complexity" evidence="1">
    <location>
        <begin position="19"/>
        <end position="28"/>
    </location>
</feature>
<dbReference type="AlphaFoldDB" id="A0A3M2M863"/>
<keyword evidence="3" id="KW-1185">Reference proteome</keyword>
<dbReference type="Proteomes" id="UP000282674">
    <property type="component" value="Unassembled WGS sequence"/>
</dbReference>
<name>A0A3M2M863_9ACTN</name>
<protein>
    <submittedName>
        <fullName evidence="2">Uncharacterized protein</fullName>
    </submittedName>
</protein>
<gene>
    <name evidence="2" type="ORF">EBO15_08820</name>
</gene>
<reference evidence="2 3" key="1">
    <citation type="submission" date="2018-10" db="EMBL/GenBank/DDBJ databases">
        <title>Isolation from soil.</title>
        <authorList>
            <person name="Hu J."/>
        </authorList>
    </citation>
    <scope>NUCLEOTIDE SEQUENCE [LARGE SCALE GENOMIC DNA]</scope>
    <source>
        <strain evidence="2 3">NEAU-Ht49</strain>
    </source>
</reference>
<feature type="region of interest" description="Disordered" evidence="1">
    <location>
        <begin position="1"/>
        <end position="35"/>
    </location>
</feature>
<evidence type="ECO:0000313" key="2">
    <source>
        <dbReference type="EMBL" id="RMI45691.1"/>
    </source>
</evidence>
<organism evidence="2 3">
    <name type="scientific">Actinomadura harenae</name>
    <dbReference type="NCBI Taxonomy" id="2483351"/>
    <lineage>
        <taxon>Bacteria</taxon>
        <taxon>Bacillati</taxon>
        <taxon>Actinomycetota</taxon>
        <taxon>Actinomycetes</taxon>
        <taxon>Streptosporangiales</taxon>
        <taxon>Thermomonosporaceae</taxon>
        <taxon>Actinomadura</taxon>
    </lineage>
</organism>
<comment type="caution">
    <text evidence="2">The sequence shown here is derived from an EMBL/GenBank/DDBJ whole genome shotgun (WGS) entry which is preliminary data.</text>
</comment>
<sequence length="88" mass="8733">MGIRSGLPSRRRGAGAAGQGEEAAPGGRAVRGRGRRLAEAVQQGGVGLDVVRGAAEVVAQGGAEVIVHACGPPGRARAAPPWRARCGS</sequence>
<evidence type="ECO:0000313" key="3">
    <source>
        <dbReference type="Proteomes" id="UP000282674"/>
    </source>
</evidence>
<proteinExistence type="predicted"/>
<dbReference type="EMBL" id="RFFG01000012">
    <property type="protein sequence ID" value="RMI45691.1"/>
    <property type="molecule type" value="Genomic_DNA"/>
</dbReference>
<evidence type="ECO:0000256" key="1">
    <source>
        <dbReference type="SAM" id="MobiDB-lite"/>
    </source>
</evidence>